<evidence type="ECO:0000256" key="3">
    <source>
        <dbReference type="ARBA" id="ARBA00023163"/>
    </source>
</evidence>
<reference evidence="6 7" key="1">
    <citation type="submission" date="2014-04" db="EMBL/GenBank/DDBJ databases">
        <authorList>
            <consortium name="DOE Joint Genome Institute"/>
            <person name="Kuo A."/>
            <person name="Martino E."/>
            <person name="Perotto S."/>
            <person name="Kohler A."/>
            <person name="Nagy L.G."/>
            <person name="Floudas D."/>
            <person name="Copeland A."/>
            <person name="Barry K.W."/>
            <person name="Cichocki N."/>
            <person name="Veneault-Fourrey C."/>
            <person name="LaButti K."/>
            <person name="Lindquist E.A."/>
            <person name="Lipzen A."/>
            <person name="Lundell T."/>
            <person name="Morin E."/>
            <person name="Murat C."/>
            <person name="Sun H."/>
            <person name="Tunlid A."/>
            <person name="Henrissat B."/>
            <person name="Grigoriev I.V."/>
            <person name="Hibbett D.S."/>
            <person name="Martin F."/>
            <person name="Nordberg H.P."/>
            <person name="Cantor M.N."/>
            <person name="Hua S.X."/>
        </authorList>
    </citation>
    <scope>NUCLEOTIDE SEQUENCE [LARGE SCALE GENOMIC DNA]</scope>
    <source>
        <strain evidence="6 7">Zn</strain>
    </source>
</reference>
<gene>
    <name evidence="6" type="ORF">OIDMADRAFT_178014</name>
</gene>
<dbReference type="PROSITE" id="PS50048">
    <property type="entry name" value="ZN2_CY6_FUNGAL_2"/>
    <property type="match status" value="1"/>
</dbReference>
<dbReference type="PANTHER" id="PTHR31069">
    <property type="entry name" value="OLEATE-ACTIVATED TRANSCRIPTION FACTOR 1-RELATED"/>
    <property type="match status" value="1"/>
</dbReference>
<reference evidence="7" key="2">
    <citation type="submission" date="2015-01" db="EMBL/GenBank/DDBJ databases">
        <title>Evolutionary Origins and Diversification of the Mycorrhizal Mutualists.</title>
        <authorList>
            <consortium name="DOE Joint Genome Institute"/>
            <consortium name="Mycorrhizal Genomics Consortium"/>
            <person name="Kohler A."/>
            <person name="Kuo A."/>
            <person name="Nagy L.G."/>
            <person name="Floudas D."/>
            <person name="Copeland A."/>
            <person name="Barry K.W."/>
            <person name="Cichocki N."/>
            <person name="Veneault-Fourrey C."/>
            <person name="LaButti K."/>
            <person name="Lindquist E.A."/>
            <person name="Lipzen A."/>
            <person name="Lundell T."/>
            <person name="Morin E."/>
            <person name="Murat C."/>
            <person name="Riley R."/>
            <person name="Ohm R."/>
            <person name="Sun H."/>
            <person name="Tunlid A."/>
            <person name="Henrissat B."/>
            <person name="Grigoriev I.V."/>
            <person name="Hibbett D.S."/>
            <person name="Martin F."/>
        </authorList>
    </citation>
    <scope>NUCLEOTIDE SEQUENCE [LARGE SCALE GENOMIC DNA]</scope>
    <source>
        <strain evidence="7">Zn</strain>
    </source>
</reference>
<dbReference type="Gene3D" id="4.10.240.10">
    <property type="entry name" value="Zn(2)-C6 fungal-type DNA-binding domain"/>
    <property type="match status" value="1"/>
</dbReference>
<accession>A0A0C3HNM8</accession>
<protein>
    <recommendedName>
        <fullName evidence="5">Zn(2)-C6 fungal-type domain-containing protein</fullName>
    </recommendedName>
</protein>
<evidence type="ECO:0000256" key="4">
    <source>
        <dbReference type="ARBA" id="ARBA00023242"/>
    </source>
</evidence>
<dbReference type="InterPro" id="IPR050675">
    <property type="entry name" value="OAF3"/>
</dbReference>
<keyword evidence="2" id="KW-0238">DNA-binding</keyword>
<keyword evidence="3" id="KW-0804">Transcription</keyword>
<dbReference type="Proteomes" id="UP000054321">
    <property type="component" value="Unassembled WGS sequence"/>
</dbReference>
<evidence type="ECO:0000256" key="1">
    <source>
        <dbReference type="ARBA" id="ARBA00023015"/>
    </source>
</evidence>
<dbReference type="GO" id="GO:0003677">
    <property type="term" value="F:DNA binding"/>
    <property type="evidence" value="ECO:0007669"/>
    <property type="project" value="UniProtKB-KW"/>
</dbReference>
<dbReference type="Pfam" id="PF00172">
    <property type="entry name" value="Zn_clus"/>
    <property type="match status" value="1"/>
</dbReference>
<feature type="domain" description="Zn(2)-C6 fungal-type" evidence="5">
    <location>
        <begin position="18"/>
        <end position="48"/>
    </location>
</feature>
<dbReference type="PANTHER" id="PTHR31069:SF31">
    <property type="entry name" value="MONODICTYPHENONE CLUSTER TRANSCRIPTION FACTOR-RELATED"/>
    <property type="match status" value="1"/>
</dbReference>
<name>A0A0C3HNM8_OIDMZ</name>
<dbReference type="GO" id="GO:0008270">
    <property type="term" value="F:zinc ion binding"/>
    <property type="evidence" value="ECO:0007669"/>
    <property type="project" value="InterPro"/>
</dbReference>
<dbReference type="CDD" id="cd00067">
    <property type="entry name" value="GAL4"/>
    <property type="match status" value="1"/>
</dbReference>
<keyword evidence="4" id="KW-0539">Nucleus</keyword>
<dbReference type="EMBL" id="KN832873">
    <property type="protein sequence ID" value="KIN03932.1"/>
    <property type="molecule type" value="Genomic_DNA"/>
</dbReference>
<dbReference type="SUPFAM" id="SSF57701">
    <property type="entry name" value="Zn2/Cys6 DNA-binding domain"/>
    <property type="match status" value="1"/>
</dbReference>
<dbReference type="PRINTS" id="PR00755">
    <property type="entry name" value="AFLATOXINBRP"/>
</dbReference>
<keyword evidence="7" id="KW-1185">Reference proteome</keyword>
<evidence type="ECO:0000313" key="7">
    <source>
        <dbReference type="Proteomes" id="UP000054321"/>
    </source>
</evidence>
<dbReference type="InParanoid" id="A0A0C3HNM8"/>
<dbReference type="GO" id="GO:0000981">
    <property type="term" value="F:DNA-binding transcription factor activity, RNA polymerase II-specific"/>
    <property type="evidence" value="ECO:0007669"/>
    <property type="project" value="InterPro"/>
</dbReference>
<evidence type="ECO:0000313" key="6">
    <source>
        <dbReference type="EMBL" id="KIN03932.1"/>
    </source>
</evidence>
<proteinExistence type="predicted"/>
<evidence type="ECO:0000256" key="2">
    <source>
        <dbReference type="ARBA" id="ARBA00023125"/>
    </source>
</evidence>
<sequence>MSSKNHSFERRTDKLRASCDACYLAKVKCSKSRPLCQRCLVSGTNCSYSPSARFKRGPKTNGTDRMNEDTITFRSQTRSEVDVEYNPSIAHMVPPGYSSYPFLSPNERYPTPASVPCPGNWTPDLLVCAEPVVLFDGDAASELYTDIDGFELSDPCSWWNYTSPTVSSAADNGLNDNFAQLESTEMPLPFCYSSWSRSPISGTNHLPSNNLNMTFTPSAITGTNVELDYGTFGVSGQIPDAQISPLKESNATLQFDFRGQ</sequence>
<dbReference type="OrthoDB" id="5069333at2759"/>
<dbReference type="HOGENOM" id="CLU_1069976_0_0_1"/>
<evidence type="ECO:0000259" key="5">
    <source>
        <dbReference type="PROSITE" id="PS50048"/>
    </source>
</evidence>
<organism evidence="6 7">
    <name type="scientific">Oidiodendron maius (strain Zn)</name>
    <dbReference type="NCBI Taxonomy" id="913774"/>
    <lineage>
        <taxon>Eukaryota</taxon>
        <taxon>Fungi</taxon>
        <taxon>Dikarya</taxon>
        <taxon>Ascomycota</taxon>
        <taxon>Pezizomycotina</taxon>
        <taxon>Leotiomycetes</taxon>
        <taxon>Leotiomycetes incertae sedis</taxon>
        <taxon>Myxotrichaceae</taxon>
        <taxon>Oidiodendron</taxon>
    </lineage>
</organism>
<dbReference type="InterPro" id="IPR001138">
    <property type="entry name" value="Zn2Cys6_DnaBD"/>
</dbReference>
<keyword evidence="1" id="KW-0805">Transcription regulation</keyword>
<dbReference type="SMART" id="SM00066">
    <property type="entry name" value="GAL4"/>
    <property type="match status" value="1"/>
</dbReference>
<dbReference type="AlphaFoldDB" id="A0A0C3HNM8"/>
<dbReference type="InterPro" id="IPR036864">
    <property type="entry name" value="Zn2-C6_fun-type_DNA-bd_sf"/>
</dbReference>